<evidence type="ECO:0008006" key="3">
    <source>
        <dbReference type="Google" id="ProtNLM"/>
    </source>
</evidence>
<dbReference type="AlphaFoldDB" id="X1U0A8"/>
<keyword evidence="1" id="KW-1133">Transmembrane helix</keyword>
<gene>
    <name evidence="2" type="ORF">S12H4_37166</name>
</gene>
<feature type="transmembrane region" description="Helical" evidence="1">
    <location>
        <begin position="21"/>
        <end position="47"/>
    </location>
</feature>
<feature type="non-terminal residue" evidence="2">
    <location>
        <position position="201"/>
    </location>
</feature>
<dbReference type="InterPro" id="IPR025498">
    <property type="entry name" value="DUF4389"/>
</dbReference>
<keyword evidence="1" id="KW-0472">Membrane</keyword>
<evidence type="ECO:0000313" key="2">
    <source>
        <dbReference type="EMBL" id="GAI97021.1"/>
    </source>
</evidence>
<sequence length="201" mass="23483">MSLSIDYPDRNLNRLTTFFRLFAVIPIVWFAVILVNQIVLVLVGAATLAWDAAEWRNEFLLAGFIALPTVLMLLFRQKYPKWWFDWNLAMTKFFARIWAYLCLLTDEFPSIDEEQAVHIDITYPNAKEELNRWLPMVKWLLAIPHWIVLLCLGVGVLVAVIIAWFAILFTGCYPKSLFDYVVNVFRWFLRVGVYAIILTSD</sequence>
<accession>X1U0A8</accession>
<organism evidence="2">
    <name type="scientific">marine sediment metagenome</name>
    <dbReference type="NCBI Taxonomy" id="412755"/>
    <lineage>
        <taxon>unclassified sequences</taxon>
        <taxon>metagenomes</taxon>
        <taxon>ecological metagenomes</taxon>
    </lineage>
</organism>
<keyword evidence="1" id="KW-0812">Transmembrane</keyword>
<evidence type="ECO:0000256" key="1">
    <source>
        <dbReference type="SAM" id="Phobius"/>
    </source>
</evidence>
<dbReference type="Pfam" id="PF14333">
    <property type="entry name" value="DUF4389"/>
    <property type="match status" value="1"/>
</dbReference>
<reference evidence="2" key="1">
    <citation type="journal article" date="2014" name="Front. Microbiol.">
        <title>High frequency of phylogenetically diverse reductive dehalogenase-homologous genes in deep subseafloor sedimentary metagenomes.</title>
        <authorList>
            <person name="Kawai M."/>
            <person name="Futagami T."/>
            <person name="Toyoda A."/>
            <person name="Takaki Y."/>
            <person name="Nishi S."/>
            <person name="Hori S."/>
            <person name="Arai W."/>
            <person name="Tsubouchi T."/>
            <person name="Morono Y."/>
            <person name="Uchiyama I."/>
            <person name="Ito T."/>
            <person name="Fujiyama A."/>
            <person name="Inagaki F."/>
            <person name="Takami H."/>
        </authorList>
    </citation>
    <scope>NUCLEOTIDE SEQUENCE</scope>
    <source>
        <strain evidence="2">Expedition CK06-06</strain>
    </source>
</reference>
<dbReference type="EMBL" id="BARW01022224">
    <property type="protein sequence ID" value="GAI97021.1"/>
    <property type="molecule type" value="Genomic_DNA"/>
</dbReference>
<proteinExistence type="predicted"/>
<feature type="transmembrane region" description="Helical" evidence="1">
    <location>
        <begin position="59"/>
        <end position="75"/>
    </location>
</feature>
<feature type="transmembrane region" description="Helical" evidence="1">
    <location>
        <begin position="143"/>
        <end position="170"/>
    </location>
</feature>
<comment type="caution">
    <text evidence="2">The sequence shown here is derived from an EMBL/GenBank/DDBJ whole genome shotgun (WGS) entry which is preliminary data.</text>
</comment>
<name>X1U0A8_9ZZZZ</name>
<protein>
    <recommendedName>
        <fullName evidence="3">DUF4389 domain-containing protein</fullName>
    </recommendedName>
</protein>